<sequence length="194" mass="21681">MILNSACKGLLTILLTASTYVSHAQTNDHILQVPETSSEKQLLSWKKSLPKDGWFILKFKKDGDRLFNYSNKNYELSLWLNCTGTGKPGFLIEYSDSYGDGDYGGIDFISSNVKNGNRIQFLLDAKSYGDPFAKGGDQLAAFKVALKKAHKLTLSVYGKEFNPETGKDEEKLNRSIEFKLAHSELLDRPVNCGK</sequence>
<dbReference type="OrthoDB" id="821958at2"/>
<organism evidence="2 3">
    <name type="scientific">Pedobacter duraquae</name>
    <dbReference type="NCBI Taxonomy" id="425511"/>
    <lineage>
        <taxon>Bacteria</taxon>
        <taxon>Pseudomonadati</taxon>
        <taxon>Bacteroidota</taxon>
        <taxon>Sphingobacteriia</taxon>
        <taxon>Sphingobacteriales</taxon>
        <taxon>Sphingobacteriaceae</taxon>
        <taxon>Pedobacter</taxon>
    </lineage>
</organism>
<dbReference type="EMBL" id="SNWM01000007">
    <property type="protein sequence ID" value="TDO19385.1"/>
    <property type="molecule type" value="Genomic_DNA"/>
</dbReference>
<keyword evidence="1" id="KW-0732">Signal</keyword>
<dbReference type="RefSeq" id="WP_133559210.1">
    <property type="nucleotide sequence ID" value="NZ_SNWM01000007.1"/>
</dbReference>
<evidence type="ECO:0000256" key="1">
    <source>
        <dbReference type="SAM" id="SignalP"/>
    </source>
</evidence>
<gene>
    <name evidence="2" type="ORF">CLV32_4625</name>
</gene>
<feature type="chain" id="PRO_5020289963" evidence="1">
    <location>
        <begin position="25"/>
        <end position="194"/>
    </location>
</feature>
<keyword evidence="3" id="KW-1185">Reference proteome</keyword>
<comment type="caution">
    <text evidence="2">The sequence shown here is derived from an EMBL/GenBank/DDBJ whole genome shotgun (WGS) entry which is preliminary data.</text>
</comment>
<accession>A0A4R6IEP3</accession>
<name>A0A4R6IEP3_9SPHI</name>
<proteinExistence type="predicted"/>
<feature type="signal peptide" evidence="1">
    <location>
        <begin position="1"/>
        <end position="24"/>
    </location>
</feature>
<protein>
    <submittedName>
        <fullName evidence="2">Uncharacterized protein</fullName>
    </submittedName>
</protein>
<dbReference type="Proteomes" id="UP000295499">
    <property type="component" value="Unassembled WGS sequence"/>
</dbReference>
<evidence type="ECO:0000313" key="2">
    <source>
        <dbReference type="EMBL" id="TDO19385.1"/>
    </source>
</evidence>
<reference evidence="2 3" key="1">
    <citation type="submission" date="2019-03" db="EMBL/GenBank/DDBJ databases">
        <title>Genomic Encyclopedia of Archaeal and Bacterial Type Strains, Phase II (KMG-II): from individual species to whole genera.</title>
        <authorList>
            <person name="Goeker M."/>
        </authorList>
    </citation>
    <scope>NUCLEOTIDE SEQUENCE [LARGE SCALE GENOMIC DNA]</scope>
    <source>
        <strain evidence="2 3">DSM 19034</strain>
    </source>
</reference>
<dbReference type="AlphaFoldDB" id="A0A4R6IEP3"/>
<evidence type="ECO:0000313" key="3">
    <source>
        <dbReference type="Proteomes" id="UP000295499"/>
    </source>
</evidence>